<evidence type="ECO:0000313" key="1">
    <source>
        <dbReference type="EMBL" id="MDN5214264.1"/>
    </source>
</evidence>
<protein>
    <submittedName>
        <fullName evidence="1">Uncharacterized protein</fullName>
    </submittedName>
</protein>
<accession>A0ABT8L928</accession>
<keyword evidence="2" id="KW-1185">Reference proteome</keyword>
<reference evidence="1" key="1">
    <citation type="submission" date="2023-06" db="EMBL/GenBank/DDBJ databases">
        <title>Genomic of Agaribacillus aureum.</title>
        <authorList>
            <person name="Wang G."/>
        </authorList>
    </citation>
    <scope>NUCLEOTIDE SEQUENCE</scope>
    <source>
        <strain evidence="1">BMA12</strain>
    </source>
</reference>
<gene>
    <name evidence="1" type="ORF">QQ020_19455</name>
</gene>
<dbReference type="EMBL" id="JAUJEB010000004">
    <property type="protein sequence ID" value="MDN5214264.1"/>
    <property type="molecule type" value="Genomic_DNA"/>
</dbReference>
<dbReference type="Proteomes" id="UP001172083">
    <property type="component" value="Unassembled WGS sequence"/>
</dbReference>
<comment type="caution">
    <text evidence="1">The sequence shown here is derived from an EMBL/GenBank/DDBJ whole genome shotgun (WGS) entry which is preliminary data.</text>
</comment>
<dbReference type="RefSeq" id="WP_346759598.1">
    <property type="nucleotide sequence ID" value="NZ_JAUJEB010000004.1"/>
</dbReference>
<sequence>MKNNKDQKNKLDLLNAQIDKMAMDCAFDYWEEAYIKNIDRAMEFALGNSGLHKSVSNRDIKSMYTDAQILKKLVRLLSKRCQLLVKINGK</sequence>
<proteinExistence type="predicted"/>
<evidence type="ECO:0000313" key="2">
    <source>
        <dbReference type="Proteomes" id="UP001172083"/>
    </source>
</evidence>
<name>A0ABT8L928_9BACT</name>
<organism evidence="1 2">
    <name type="scientific">Agaribacillus aureus</name>
    <dbReference type="NCBI Taxonomy" id="3051825"/>
    <lineage>
        <taxon>Bacteria</taxon>
        <taxon>Pseudomonadati</taxon>
        <taxon>Bacteroidota</taxon>
        <taxon>Cytophagia</taxon>
        <taxon>Cytophagales</taxon>
        <taxon>Splendidivirgaceae</taxon>
        <taxon>Agaribacillus</taxon>
    </lineage>
</organism>